<name>A0AA45L520_9PSEU</name>
<protein>
    <submittedName>
        <fullName evidence="2">DUF4267 domain-containing protein</fullName>
    </submittedName>
</protein>
<dbReference type="InterPro" id="IPR025363">
    <property type="entry name" value="DUF4267"/>
</dbReference>
<accession>A0AA45L520</accession>
<organism evidence="2 3">
    <name type="scientific">Actinosynnema pretiosum subsp. pretiosum</name>
    <dbReference type="NCBI Taxonomy" id="103721"/>
    <lineage>
        <taxon>Bacteria</taxon>
        <taxon>Bacillati</taxon>
        <taxon>Actinomycetota</taxon>
        <taxon>Actinomycetes</taxon>
        <taxon>Pseudonocardiales</taxon>
        <taxon>Pseudonocardiaceae</taxon>
        <taxon>Actinosynnema</taxon>
    </lineage>
</organism>
<dbReference type="AlphaFoldDB" id="A0AA45L520"/>
<evidence type="ECO:0000313" key="3">
    <source>
        <dbReference type="Proteomes" id="UP000677152"/>
    </source>
</evidence>
<dbReference type="Pfam" id="PF14087">
    <property type="entry name" value="DUF4267"/>
    <property type="match status" value="1"/>
</dbReference>
<evidence type="ECO:0000313" key="2">
    <source>
        <dbReference type="EMBL" id="QUF03416.1"/>
    </source>
</evidence>
<feature type="transmembrane region" description="Helical" evidence="1">
    <location>
        <begin position="101"/>
        <end position="123"/>
    </location>
</feature>
<keyword evidence="1" id="KW-1133">Transmembrane helix</keyword>
<reference evidence="2" key="1">
    <citation type="submission" date="2021-04" db="EMBL/GenBank/DDBJ databases">
        <title>Genomic sequence of Actinosynnema pretiosum subsp. pretiosum ATCC 31280 (C-14919).</title>
        <authorList>
            <person name="Bai L."/>
            <person name="Wang X."/>
            <person name="Xiao Y."/>
        </authorList>
    </citation>
    <scope>NUCLEOTIDE SEQUENCE</scope>
    <source>
        <strain evidence="2">ATCC 31280</strain>
    </source>
</reference>
<proteinExistence type="predicted"/>
<keyword evidence="1" id="KW-0472">Membrane</keyword>
<dbReference type="Proteomes" id="UP000677152">
    <property type="component" value="Chromosome"/>
</dbReference>
<keyword evidence="1" id="KW-0812">Transmembrane</keyword>
<sequence length="124" mass="12792">MHSFAVVLTVAAALGIIVIGGLYLLVPQRIASTFGLPVRPEEPGETGWLNLKGVRDVVSGLVILIPLILGHPDLTGYVLLAAALTPVGDMLTILRHKGNRALAYGMHGGTAVVVALAGVLLLVG</sequence>
<evidence type="ECO:0000256" key="1">
    <source>
        <dbReference type="SAM" id="Phobius"/>
    </source>
</evidence>
<feature type="transmembrane region" description="Helical" evidence="1">
    <location>
        <begin position="6"/>
        <end position="26"/>
    </location>
</feature>
<gene>
    <name evidence="2" type="ORF">KCV87_29045</name>
</gene>
<dbReference type="EMBL" id="CP073249">
    <property type="protein sequence ID" value="QUF03416.1"/>
    <property type="molecule type" value="Genomic_DNA"/>
</dbReference>